<dbReference type="InterPro" id="IPR050918">
    <property type="entry name" value="CNF-like_PLA2_Inhibitor"/>
</dbReference>
<sequence length="217" mass="23550">MKPLGLLVVLCSLASKGFCISCINCWHMQGMPCNGLSQPCSDDQLCVASFTITTIDPGTTRIFQYSLSCGSRSECNMNGSLTYNRGKLRTGTSCCDTDNCIPPFPILPNESSQKNGLICTTCASETSSYCITREKIECTGEEIKCGRMARNVKGTISKNDALRGCTTKSYCGLLGNQMYTIQEVNVIMKMYCTDGAVALQVGLFRPAFAVLLTMLLL</sequence>
<dbReference type="CDD" id="cd00117">
    <property type="entry name" value="TFP"/>
    <property type="match status" value="1"/>
</dbReference>
<dbReference type="Gene3D" id="2.10.60.10">
    <property type="entry name" value="CD59"/>
    <property type="match status" value="1"/>
</dbReference>
<dbReference type="AlphaFoldDB" id="A0AAV2ZKI5"/>
<evidence type="ECO:0000256" key="2">
    <source>
        <dbReference type="ARBA" id="ARBA00022525"/>
    </source>
</evidence>
<evidence type="ECO:0000256" key="3">
    <source>
        <dbReference type="SAM" id="SignalP"/>
    </source>
</evidence>
<feature type="chain" id="PRO_5043640606" description="Phospholipase A2 inhibitor and Ly6/PLAUR domain-containing protein-like" evidence="3">
    <location>
        <begin position="20"/>
        <end position="217"/>
    </location>
</feature>
<gene>
    <name evidence="4" type="ORF">GDO54_003254</name>
</gene>
<accession>A0AAV2ZKI5</accession>
<name>A0AAV2ZKI5_PYXAD</name>
<evidence type="ECO:0000256" key="1">
    <source>
        <dbReference type="ARBA" id="ARBA00004613"/>
    </source>
</evidence>
<dbReference type="PANTHER" id="PTHR20914:SF25">
    <property type="entry name" value="PHOSPHOLIPASE A2 INHIBITOR AND LY6_PLAUR DOMAIN-CONTAINING PROTEIN"/>
    <property type="match status" value="1"/>
</dbReference>
<evidence type="ECO:0008006" key="6">
    <source>
        <dbReference type="Google" id="ProtNLM"/>
    </source>
</evidence>
<protein>
    <recommendedName>
        <fullName evidence="6">Phospholipase A2 inhibitor and Ly6/PLAUR domain-containing protein-like</fullName>
    </recommendedName>
</protein>
<feature type="signal peptide" evidence="3">
    <location>
        <begin position="1"/>
        <end position="19"/>
    </location>
</feature>
<proteinExistence type="predicted"/>
<dbReference type="SUPFAM" id="SSF57302">
    <property type="entry name" value="Snake toxin-like"/>
    <property type="match status" value="2"/>
</dbReference>
<organism evidence="4 5">
    <name type="scientific">Pyxicephalus adspersus</name>
    <name type="common">African bullfrog</name>
    <dbReference type="NCBI Taxonomy" id="30357"/>
    <lineage>
        <taxon>Eukaryota</taxon>
        <taxon>Metazoa</taxon>
        <taxon>Chordata</taxon>
        <taxon>Craniata</taxon>
        <taxon>Vertebrata</taxon>
        <taxon>Euteleostomi</taxon>
        <taxon>Amphibia</taxon>
        <taxon>Batrachia</taxon>
        <taxon>Anura</taxon>
        <taxon>Neobatrachia</taxon>
        <taxon>Ranoidea</taxon>
        <taxon>Pyxicephalidae</taxon>
        <taxon>Pyxicephalinae</taxon>
        <taxon>Pyxicephalus</taxon>
    </lineage>
</organism>
<dbReference type="Proteomes" id="UP001181693">
    <property type="component" value="Unassembled WGS sequence"/>
</dbReference>
<keyword evidence="5" id="KW-1185">Reference proteome</keyword>
<dbReference type="PANTHER" id="PTHR20914">
    <property type="entry name" value="LY6/PLAUR DOMAIN-CONTAINING PROTEIN 8"/>
    <property type="match status" value="1"/>
</dbReference>
<evidence type="ECO:0000313" key="4">
    <source>
        <dbReference type="EMBL" id="DBA15790.1"/>
    </source>
</evidence>
<dbReference type="EMBL" id="DYDO01000011">
    <property type="protein sequence ID" value="DBA15790.1"/>
    <property type="molecule type" value="Genomic_DNA"/>
</dbReference>
<dbReference type="GO" id="GO:0005576">
    <property type="term" value="C:extracellular region"/>
    <property type="evidence" value="ECO:0007669"/>
    <property type="project" value="UniProtKB-SubCell"/>
</dbReference>
<dbReference type="InterPro" id="IPR045860">
    <property type="entry name" value="Snake_toxin-like_sf"/>
</dbReference>
<dbReference type="CDD" id="cd23572">
    <property type="entry name" value="TFP_LU_ECD_PINLYP_rpt2"/>
    <property type="match status" value="1"/>
</dbReference>
<keyword evidence="3" id="KW-0732">Signal</keyword>
<comment type="subcellular location">
    <subcellularLocation>
        <location evidence="1">Secreted</location>
    </subcellularLocation>
</comment>
<comment type="caution">
    <text evidence="4">The sequence shown here is derived from an EMBL/GenBank/DDBJ whole genome shotgun (WGS) entry which is preliminary data.</text>
</comment>
<evidence type="ECO:0000313" key="5">
    <source>
        <dbReference type="Proteomes" id="UP001181693"/>
    </source>
</evidence>
<keyword evidence="2" id="KW-0964">Secreted</keyword>
<reference evidence="4" key="1">
    <citation type="thesis" date="2020" institute="ProQuest LLC" country="789 East Eisenhower Parkway, Ann Arbor, MI, USA">
        <title>Comparative Genomics and Chromosome Evolution.</title>
        <authorList>
            <person name="Mudd A.B."/>
        </authorList>
    </citation>
    <scope>NUCLEOTIDE SEQUENCE</scope>
    <source>
        <strain evidence="4">1538</strain>
        <tissue evidence="4">Blood</tissue>
    </source>
</reference>